<dbReference type="RefSeq" id="WP_066496013.1">
    <property type="nucleotide sequence ID" value="NZ_BMKT01000009.1"/>
</dbReference>
<reference evidence="3 4" key="1">
    <citation type="submission" date="2016-02" db="EMBL/GenBank/DDBJ databases">
        <title>Complete genome of Sinomonas atrocyanea KCTC 3377.</title>
        <authorList>
            <person name="Kim K.M."/>
        </authorList>
    </citation>
    <scope>NUCLEOTIDE SEQUENCE [LARGE SCALE GENOMIC DNA]</scope>
    <source>
        <strain evidence="3 4">KCTC 3377</strain>
    </source>
</reference>
<keyword evidence="3" id="KW-0238">DNA-binding</keyword>
<gene>
    <name evidence="3" type="ORF">SA2016_0998</name>
</gene>
<feature type="domain" description="Bacterial transcriptional activator" evidence="2">
    <location>
        <begin position="91"/>
        <end position="227"/>
    </location>
</feature>
<accession>A0A126ZX62</accession>
<sequence>MSWELRLLGCWQLRGGGSAQDVGIRQQRLIAALALLGPRTRGYLAGILWPHSGEPQAASSLRATVFRISHQLPGLLAEDRDPLCLSDEVRVDAHALRDAAQGALTGTEPLPGLAELLGYAELLPGWYEDWLLYEQERFRQLRMAALEAHAARLLGEGRHQAAIAAALHAAAIEPLDESAQALLIRGQVSAGNEAGAYRTYEDFRKRLAQEMGLEPSDRLTQLLPAGPPGRRRLPPGPEQPA</sequence>
<evidence type="ECO:0000259" key="2">
    <source>
        <dbReference type="SMART" id="SM01043"/>
    </source>
</evidence>
<dbReference type="InterPro" id="IPR011990">
    <property type="entry name" value="TPR-like_helical_dom_sf"/>
</dbReference>
<dbReference type="SUPFAM" id="SSF48452">
    <property type="entry name" value="TPR-like"/>
    <property type="match status" value="1"/>
</dbReference>
<dbReference type="Pfam" id="PF03704">
    <property type="entry name" value="BTAD"/>
    <property type="match status" value="1"/>
</dbReference>
<dbReference type="STRING" id="37927.SA2016_0998"/>
<dbReference type="GO" id="GO:0003677">
    <property type="term" value="F:DNA binding"/>
    <property type="evidence" value="ECO:0007669"/>
    <property type="project" value="UniProtKB-KW"/>
</dbReference>
<proteinExistence type="predicted"/>
<dbReference type="PATRIC" id="fig|37927.3.peg.1040"/>
<evidence type="ECO:0000313" key="3">
    <source>
        <dbReference type="EMBL" id="AMM31683.1"/>
    </source>
</evidence>
<protein>
    <submittedName>
        <fullName evidence="3">DNA-binding transcriptional activator of the SARP family</fullName>
    </submittedName>
</protein>
<dbReference type="Gene3D" id="1.25.40.10">
    <property type="entry name" value="Tetratricopeptide repeat domain"/>
    <property type="match status" value="1"/>
</dbReference>
<dbReference type="InterPro" id="IPR005158">
    <property type="entry name" value="BTAD"/>
</dbReference>
<evidence type="ECO:0000313" key="4">
    <source>
        <dbReference type="Proteomes" id="UP000070134"/>
    </source>
</evidence>
<feature type="region of interest" description="Disordered" evidence="1">
    <location>
        <begin position="213"/>
        <end position="241"/>
    </location>
</feature>
<dbReference type="Proteomes" id="UP000070134">
    <property type="component" value="Chromosome"/>
</dbReference>
<organism evidence="3 4">
    <name type="scientific">Sinomonas atrocyanea</name>
    <dbReference type="NCBI Taxonomy" id="37927"/>
    <lineage>
        <taxon>Bacteria</taxon>
        <taxon>Bacillati</taxon>
        <taxon>Actinomycetota</taxon>
        <taxon>Actinomycetes</taxon>
        <taxon>Micrococcales</taxon>
        <taxon>Micrococcaceae</taxon>
        <taxon>Sinomonas</taxon>
    </lineage>
</organism>
<dbReference type="KEGG" id="satk:SA2016_0998"/>
<dbReference type="SMART" id="SM01043">
    <property type="entry name" value="BTAD"/>
    <property type="match status" value="1"/>
</dbReference>
<dbReference type="PANTHER" id="PTHR35807">
    <property type="entry name" value="TRANSCRIPTIONAL REGULATOR REDD-RELATED"/>
    <property type="match status" value="1"/>
</dbReference>
<evidence type="ECO:0000256" key="1">
    <source>
        <dbReference type="SAM" id="MobiDB-lite"/>
    </source>
</evidence>
<dbReference type="InterPro" id="IPR051677">
    <property type="entry name" value="AfsR-DnrI-RedD_regulator"/>
</dbReference>
<name>A0A126ZX62_9MICC</name>
<keyword evidence="4" id="KW-1185">Reference proteome</keyword>
<dbReference type="AlphaFoldDB" id="A0A126ZX62"/>
<dbReference type="EMBL" id="CP014518">
    <property type="protein sequence ID" value="AMM31683.1"/>
    <property type="molecule type" value="Genomic_DNA"/>
</dbReference>